<evidence type="ECO:0000259" key="6">
    <source>
        <dbReference type="PROSITE" id="PS51755"/>
    </source>
</evidence>
<dbReference type="PANTHER" id="PTHR48111">
    <property type="entry name" value="REGULATOR OF RPOS"/>
    <property type="match status" value="1"/>
</dbReference>
<dbReference type="GO" id="GO:0005829">
    <property type="term" value="C:cytosol"/>
    <property type="evidence" value="ECO:0007669"/>
    <property type="project" value="TreeGrafter"/>
</dbReference>
<evidence type="ECO:0000256" key="1">
    <source>
        <dbReference type="ARBA" id="ARBA00023125"/>
    </source>
</evidence>
<dbReference type="InterPro" id="IPR016032">
    <property type="entry name" value="Sig_transdc_resp-reg_C-effctor"/>
</dbReference>
<dbReference type="GO" id="GO:0032993">
    <property type="term" value="C:protein-DNA complex"/>
    <property type="evidence" value="ECO:0007669"/>
    <property type="project" value="TreeGrafter"/>
</dbReference>
<evidence type="ECO:0000256" key="3">
    <source>
        <dbReference type="PROSITE-ProRule" id="PRU01091"/>
    </source>
</evidence>
<evidence type="ECO:0000313" key="7">
    <source>
        <dbReference type="EMBL" id="AMG76306.1"/>
    </source>
</evidence>
<dbReference type="SMART" id="SM00448">
    <property type="entry name" value="REC"/>
    <property type="match status" value="1"/>
</dbReference>
<feature type="domain" description="Response regulatory" evidence="5">
    <location>
        <begin position="45"/>
        <end position="159"/>
    </location>
</feature>
<dbReference type="SUPFAM" id="SSF46894">
    <property type="entry name" value="C-terminal effector domain of the bipartite response regulators"/>
    <property type="match status" value="1"/>
</dbReference>
<dbReference type="PROSITE" id="PS50110">
    <property type="entry name" value="RESPONSE_REGULATORY"/>
    <property type="match status" value="1"/>
</dbReference>
<dbReference type="InterPro" id="IPR001789">
    <property type="entry name" value="Sig_transdc_resp-reg_receiver"/>
</dbReference>
<evidence type="ECO:0000313" key="8">
    <source>
        <dbReference type="Proteomes" id="UP000058599"/>
    </source>
</evidence>
<keyword evidence="8" id="KW-1185">Reference proteome</keyword>
<dbReference type="SUPFAM" id="SSF52172">
    <property type="entry name" value="CheY-like"/>
    <property type="match status" value="1"/>
</dbReference>
<evidence type="ECO:0000256" key="2">
    <source>
        <dbReference type="PROSITE-ProRule" id="PRU00169"/>
    </source>
</evidence>
<dbReference type="Gene3D" id="3.40.50.2300">
    <property type="match status" value="1"/>
</dbReference>
<feature type="modified residue" description="4-aspartylphosphate" evidence="2">
    <location>
        <position position="94"/>
    </location>
</feature>
<dbReference type="AlphaFoldDB" id="A0AA86GRZ7"/>
<feature type="DNA-binding region" description="OmpR/PhoB-type" evidence="3">
    <location>
        <begin position="168"/>
        <end position="266"/>
    </location>
</feature>
<dbReference type="InterPro" id="IPR036388">
    <property type="entry name" value="WH-like_DNA-bd_sf"/>
</dbReference>
<protein>
    <submittedName>
        <fullName evidence="7">XRE family transcriptional regulator</fullName>
        <ecNumber evidence="7">4.2.1.47</ecNumber>
    </submittedName>
</protein>
<dbReference type="Pfam" id="PF00486">
    <property type="entry name" value="Trans_reg_C"/>
    <property type="match status" value="1"/>
</dbReference>
<dbReference type="GO" id="GO:0008446">
    <property type="term" value="F:GDP-mannose 4,6-dehydratase activity"/>
    <property type="evidence" value="ECO:0007669"/>
    <property type="project" value="UniProtKB-EC"/>
</dbReference>
<feature type="region of interest" description="Disordered" evidence="4">
    <location>
        <begin position="1"/>
        <end position="31"/>
    </location>
</feature>
<evidence type="ECO:0000259" key="5">
    <source>
        <dbReference type="PROSITE" id="PS50110"/>
    </source>
</evidence>
<dbReference type="Pfam" id="PF00072">
    <property type="entry name" value="Response_reg"/>
    <property type="match status" value="1"/>
</dbReference>
<evidence type="ECO:0000256" key="4">
    <source>
        <dbReference type="SAM" id="MobiDB-lite"/>
    </source>
</evidence>
<dbReference type="CDD" id="cd00383">
    <property type="entry name" value="trans_reg_C"/>
    <property type="match status" value="1"/>
</dbReference>
<dbReference type="EMBL" id="CP012199">
    <property type="protein sequence ID" value="AMG76306.1"/>
    <property type="molecule type" value="Genomic_DNA"/>
</dbReference>
<proteinExistence type="predicted"/>
<dbReference type="KEGG" id="sgi:SGRAN_3976"/>
<keyword evidence="7" id="KW-0456">Lyase</keyword>
<feature type="domain" description="OmpR/PhoB-type" evidence="6">
    <location>
        <begin position="168"/>
        <end position="266"/>
    </location>
</feature>
<dbReference type="SMART" id="SM00862">
    <property type="entry name" value="Trans_reg_C"/>
    <property type="match status" value="1"/>
</dbReference>
<dbReference type="Gene3D" id="1.10.10.10">
    <property type="entry name" value="Winged helix-like DNA-binding domain superfamily/Winged helix DNA-binding domain"/>
    <property type="match status" value="1"/>
</dbReference>
<name>A0AA86GRZ7_9SPHN</name>
<reference evidence="7 8" key="1">
    <citation type="journal article" date="2016" name="BMC Genomics">
        <title>Genomic analysis of the nitrate-respiring Sphingopyxis granuli (formerly Sphingomonas macrogoltabida) strain TFA.</title>
        <authorList>
            <person name="Garcia-Romero I."/>
            <person name="Perez-Pulido A.J."/>
            <person name="Gonzalez-Flores Y.E."/>
            <person name="Reyes-Ramirez F."/>
            <person name="Santero E."/>
            <person name="Floriano B."/>
        </authorList>
    </citation>
    <scope>NUCLEOTIDE SEQUENCE [LARGE SCALE GENOMIC DNA]</scope>
    <source>
        <strain evidence="7 8">TFA</strain>
    </source>
</reference>
<dbReference type="InterPro" id="IPR039420">
    <property type="entry name" value="WalR-like"/>
</dbReference>
<dbReference type="PROSITE" id="PS51755">
    <property type="entry name" value="OMPR_PHOB"/>
    <property type="match status" value="1"/>
</dbReference>
<dbReference type="InterPro" id="IPR001867">
    <property type="entry name" value="OmpR/PhoB-type_DNA-bd"/>
</dbReference>
<gene>
    <name evidence="7" type="primary">cusR</name>
    <name evidence="7" type="ORF">SGRAN_3976</name>
</gene>
<dbReference type="GO" id="GO:0000156">
    <property type="term" value="F:phosphorelay response regulator activity"/>
    <property type="evidence" value="ECO:0007669"/>
    <property type="project" value="TreeGrafter"/>
</dbReference>
<dbReference type="Proteomes" id="UP000058599">
    <property type="component" value="Chromosome"/>
</dbReference>
<dbReference type="InterPro" id="IPR011006">
    <property type="entry name" value="CheY-like_superfamily"/>
</dbReference>
<keyword evidence="2" id="KW-0597">Phosphoprotein</keyword>
<dbReference type="EC" id="4.2.1.47" evidence="7"/>
<accession>A0AA86GRZ7</accession>
<sequence>MAPRAGCRSRTLAERPACPGPLAMPEGPGSLILGEDGANSMETLKILYVEDDQRAAGEIQELAAARGDTLVWENSGTGGLLRAGMEKFDVIILDRMLGDLDGLTILRRLRESGVGTPVLMLSALGRTSDRAEGLDAGADDYLAKPFEAEELMARLRALYRRASGREHSAVILYGAFECHVKARTAFRQNRHLALSPREFELFRYFMENAGEVVTREMLLRDVWNMSFDPQTNVVDVNVGRLRRKLEDGFGAPALETIWGSGYRLLDGR</sequence>
<dbReference type="GO" id="GO:0006355">
    <property type="term" value="P:regulation of DNA-templated transcription"/>
    <property type="evidence" value="ECO:0007669"/>
    <property type="project" value="InterPro"/>
</dbReference>
<dbReference type="GO" id="GO:0000976">
    <property type="term" value="F:transcription cis-regulatory region binding"/>
    <property type="evidence" value="ECO:0007669"/>
    <property type="project" value="TreeGrafter"/>
</dbReference>
<dbReference type="PANTHER" id="PTHR48111:SF76">
    <property type="entry name" value="TWO-COMPONENT RESPONSE REGULATOR"/>
    <property type="match status" value="1"/>
</dbReference>
<organism evidence="7 8">
    <name type="scientific">Sphingopyxis granuli</name>
    <dbReference type="NCBI Taxonomy" id="267128"/>
    <lineage>
        <taxon>Bacteria</taxon>
        <taxon>Pseudomonadati</taxon>
        <taxon>Pseudomonadota</taxon>
        <taxon>Alphaproteobacteria</taxon>
        <taxon>Sphingomonadales</taxon>
        <taxon>Sphingomonadaceae</taxon>
        <taxon>Sphingopyxis</taxon>
    </lineage>
</organism>
<keyword evidence="1 3" id="KW-0238">DNA-binding</keyword>